<feature type="non-terminal residue" evidence="3">
    <location>
        <position position="178"/>
    </location>
</feature>
<reference evidence="3" key="1">
    <citation type="submission" date="2023-10" db="EMBL/GenBank/DDBJ databases">
        <authorList>
            <person name="Chen Y."/>
            <person name="Shah S."/>
            <person name="Dougan E. K."/>
            <person name="Thang M."/>
            <person name="Chan C."/>
        </authorList>
    </citation>
    <scope>NUCLEOTIDE SEQUENCE [LARGE SCALE GENOMIC DNA]</scope>
</reference>
<dbReference type="InterPro" id="IPR017106">
    <property type="entry name" value="Coatomer_gsu"/>
</dbReference>
<dbReference type="PANTHER" id="PTHR10261">
    <property type="entry name" value="COATOMER SUBUNIT GAMMA"/>
    <property type="match status" value="1"/>
</dbReference>
<dbReference type="Pfam" id="PF01602">
    <property type="entry name" value="Adaptin_N"/>
    <property type="match status" value="1"/>
</dbReference>
<dbReference type="SUPFAM" id="SSF48371">
    <property type="entry name" value="ARM repeat"/>
    <property type="match status" value="1"/>
</dbReference>
<protein>
    <recommendedName>
        <fullName evidence="2">Clathrin/coatomer adaptor adaptin-like N-terminal domain-containing protein</fullName>
    </recommendedName>
</protein>
<sequence>GPARAVRAPGGVSPCAGAARPRGGPAGYPSLMAAAGSVPQSLKETIKEKIATALKDNLKLEEKEFVNPWSNQDKASVLQQTRCFSDTPIDSEKCMQLITRVLYLLQQGEKFTSQELTDLFFGCTKLFQVSSTRLRRMVFLVIKELEPPDEIAFIVASSLIKDAHARRACALASPPFSF</sequence>
<dbReference type="InterPro" id="IPR016024">
    <property type="entry name" value="ARM-type_fold"/>
</dbReference>
<feature type="domain" description="Clathrin/coatomer adaptor adaptin-like N-terminal" evidence="2">
    <location>
        <begin position="77"/>
        <end position="165"/>
    </location>
</feature>
<comment type="caution">
    <text evidence="3">The sequence shown here is derived from an EMBL/GenBank/DDBJ whole genome shotgun (WGS) entry which is preliminary data.</text>
</comment>
<gene>
    <name evidence="3" type="ORF">PCOR1329_LOCUS67751</name>
</gene>
<dbReference type="InterPro" id="IPR002553">
    <property type="entry name" value="Clathrin/coatomer_adapt-like_N"/>
</dbReference>
<accession>A0ABN9WIS3</accession>
<name>A0ABN9WIS3_9DINO</name>
<dbReference type="Gene3D" id="1.25.10.10">
    <property type="entry name" value="Leucine-rich Repeat Variant"/>
    <property type="match status" value="1"/>
</dbReference>
<evidence type="ECO:0000259" key="2">
    <source>
        <dbReference type="Pfam" id="PF01602"/>
    </source>
</evidence>
<evidence type="ECO:0000256" key="1">
    <source>
        <dbReference type="SAM" id="MobiDB-lite"/>
    </source>
</evidence>
<dbReference type="PANTHER" id="PTHR10261:SF0">
    <property type="entry name" value="COATOMER SUBUNIT GAMMA-2"/>
    <property type="match status" value="1"/>
</dbReference>
<organism evidence="3 4">
    <name type="scientific">Prorocentrum cordatum</name>
    <dbReference type="NCBI Taxonomy" id="2364126"/>
    <lineage>
        <taxon>Eukaryota</taxon>
        <taxon>Sar</taxon>
        <taxon>Alveolata</taxon>
        <taxon>Dinophyceae</taxon>
        <taxon>Prorocentrales</taxon>
        <taxon>Prorocentraceae</taxon>
        <taxon>Prorocentrum</taxon>
    </lineage>
</organism>
<dbReference type="EMBL" id="CAUYUJ010018797">
    <property type="protein sequence ID" value="CAK0886390.1"/>
    <property type="molecule type" value="Genomic_DNA"/>
</dbReference>
<dbReference type="InterPro" id="IPR011989">
    <property type="entry name" value="ARM-like"/>
</dbReference>
<proteinExistence type="predicted"/>
<evidence type="ECO:0000313" key="4">
    <source>
        <dbReference type="Proteomes" id="UP001189429"/>
    </source>
</evidence>
<feature type="region of interest" description="Disordered" evidence="1">
    <location>
        <begin position="1"/>
        <end position="20"/>
    </location>
</feature>
<feature type="non-terminal residue" evidence="3">
    <location>
        <position position="1"/>
    </location>
</feature>
<evidence type="ECO:0000313" key="3">
    <source>
        <dbReference type="EMBL" id="CAK0886390.1"/>
    </source>
</evidence>
<keyword evidence="4" id="KW-1185">Reference proteome</keyword>
<dbReference type="Proteomes" id="UP001189429">
    <property type="component" value="Unassembled WGS sequence"/>
</dbReference>